<name>A0ABP1QP46_9HEXA</name>
<evidence type="ECO:0000256" key="3">
    <source>
        <dbReference type="ARBA" id="ARBA00012903"/>
    </source>
</evidence>
<dbReference type="InterPro" id="IPR011993">
    <property type="entry name" value="PH-like_dom_sf"/>
</dbReference>
<evidence type="ECO:0000256" key="1">
    <source>
        <dbReference type="ARBA" id="ARBA00004184"/>
    </source>
</evidence>
<evidence type="ECO:0000256" key="5">
    <source>
        <dbReference type="SAM" id="MobiDB-lite"/>
    </source>
</evidence>
<dbReference type="EC" id="3.1.3.95" evidence="3"/>
<protein>
    <recommendedName>
        <fullName evidence="3">phosphatidylinositol-3,5-bisphosphate 3-phosphatase</fullName>
        <ecNumber evidence="3">3.1.3.95</ecNumber>
    </recommendedName>
</protein>
<accession>A0ABP1QP46</accession>
<reference evidence="7 8" key="1">
    <citation type="submission" date="2024-08" db="EMBL/GenBank/DDBJ databases">
        <authorList>
            <person name="Cucini C."/>
            <person name="Frati F."/>
        </authorList>
    </citation>
    <scope>NUCLEOTIDE SEQUENCE [LARGE SCALE GENOMIC DNA]</scope>
</reference>
<evidence type="ECO:0000256" key="4">
    <source>
        <dbReference type="ARBA" id="ARBA00023098"/>
    </source>
</evidence>
<dbReference type="InterPro" id="IPR029021">
    <property type="entry name" value="Prot-tyrosine_phosphatase-like"/>
</dbReference>
<dbReference type="Pfam" id="PF06602">
    <property type="entry name" value="Myotub-related"/>
    <property type="match status" value="1"/>
</dbReference>
<dbReference type="Pfam" id="PF02893">
    <property type="entry name" value="GRAM"/>
    <property type="match status" value="1"/>
</dbReference>
<evidence type="ECO:0000259" key="6">
    <source>
        <dbReference type="PROSITE" id="PS51339"/>
    </source>
</evidence>
<comment type="subcellular location">
    <subcellularLocation>
        <location evidence="1">Endomembrane system</location>
        <topology evidence="1">Peripheral membrane protein</topology>
    </subcellularLocation>
</comment>
<sequence length="636" mass="72935">MQGSKQIAGIHGAAAPGNGGGPHGGSSESLSSDTNSKSTFSRESQGRSSTSSTSHEAYHTARLHCTAASYGDRLSGEEVPCLSGEKLQRMSRDVTYLCPFSGPIKGNLYLTNYKLFFCSKDRVTSFEVPLGLVNRVEKVGGVSSRGENSYGIEIFCKDVRSLKFAHNPENHSRREFFEDLQQLAFPITRKALPFAFSYTEQFSDVGWNIYEPIQELKRLVGVPNESWKIVRYNDKYEICDSYPSVWAIPVAANDEEFIRSVAAFRSRSRLPVLSWLHPKGQASITRCAQPLVGVAAKRSKDDEKYLQMILDANATSHKLYVMDARPNANAVANKAKGGGYESEDIYQNIELIFLDIHNIHVMRESLRKLKEECYPNIDDNKWLSAIEATRWLEHLKCIISGAVRIVDKVENNKTSVLVHCSDGWDRTAQLTGLSMLLLDPYYRTLKGFEVLVEKEWLSFGHKFQHRIGHGDDRHSDPDRSPVFLQWIDSVYQVTLQFPYAFEFNEYFLITILDHLYSCRFGTFLYNTEKERMTNEVKKKTISLWSMVNSRRDLYINPFYCDEAGANRVLLPSPAIRHLKIWKGYYCRWNPRMRSQEPEWIKYQKLQSFKSQLEKKFGELRLEVETRNNHVVHSLQV</sequence>
<keyword evidence="4" id="KW-0443">Lipid metabolism</keyword>
<feature type="compositionally biased region" description="Polar residues" evidence="5">
    <location>
        <begin position="26"/>
        <end position="39"/>
    </location>
</feature>
<dbReference type="PANTHER" id="PTHR10807:SF128">
    <property type="entry name" value="PHOSPHATIDYLINOSITOL-3,5-BISPHOSPHATE 3-PHOSPHATASE"/>
    <property type="match status" value="1"/>
</dbReference>
<dbReference type="EMBL" id="CAXLJM020000038">
    <property type="protein sequence ID" value="CAL8106580.1"/>
    <property type="molecule type" value="Genomic_DNA"/>
</dbReference>
<dbReference type="Gene3D" id="2.30.29.30">
    <property type="entry name" value="Pleckstrin-homology domain (PH domain)/Phosphotyrosine-binding domain (PTB)"/>
    <property type="match status" value="1"/>
</dbReference>
<dbReference type="SMART" id="SM00404">
    <property type="entry name" value="PTPc_motif"/>
    <property type="match status" value="1"/>
</dbReference>
<feature type="compositionally biased region" description="Low complexity" evidence="5">
    <location>
        <begin position="41"/>
        <end position="54"/>
    </location>
</feature>
<evidence type="ECO:0000256" key="2">
    <source>
        <dbReference type="ARBA" id="ARBA00007471"/>
    </source>
</evidence>
<feature type="domain" description="Myotubularin phosphatase" evidence="6">
    <location>
        <begin position="206"/>
        <end position="585"/>
    </location>
</feature>
<dbReference type="InterPro" id="IPR016130">
    <property type="entry name" value="Tyr_Pase_AS"/>
</dbReference>
<dbReference type="SUPFAM" id="SSF52799">
    <property type="entry name" value="(Phosphotyrosine protein) phosphatases II"/>
    <property type="match status" value="1"/>
</dbReference>
<comment type="similarity">
    <text evidence="2">Belongs to the protein-tyrosine phosphatase family. Non-receptor class myotubularin subfamily.</text>
</comment>
<evidence type="ECO:0000313" key="8">
    <source>
        <dbReference type="Proteomes" id="UP001642540"/>
    </source>
</evidence>
<feature type="compositionally biased region" description="Low complexity" evidence="5">
    <location>
        <begin position="7"/>
        <end position="16"/>
    </location>
</feature>
<dbReference type="PANTHER" id="PTHR10807">
    <property type="entry name" value="MYOTUBULARIN-RELATED"/>
    <property type="match status" value="1"/>
</dbReference>
<feature type="region of interest" description="Disordered" evidence="5">
    <location>
        <begin position="1"/>
        <end position="56"/>
    </location>
</feature>
<dbReference type="InterPro" id="IPR030564">
    <property type="entry name" value="Myotubularin"/>
</dbReference>
<dbReference type="InterPro" id="IPR004182">
    <property type="entry name" value="GRAM"/>
</dbReference>
<dbReference type="PROSITE" id="PS00383">
    <property type="entry name" value="TYR_PHOSPHATASE_1"/>
    <property type="match status" value="1"/>
</dbReference>
<dbReference type="Proteomes" id="UP001642540">
    <property type="component" value="Unassembled WGS sequence"/>
</dbReference>
<evidence type="ECO:0000313" key="7">
    <source>
        <dbReference type="EMBL" id="CAL8106580.1"/>
    </source>
</evidence>
<comment type="caution">
    <text evidence="7">The sequence shown here is derived from an EMBL/GenBank/DDBJ whole genome shotgun (WGS) entry which is preliminary data.</text>
</comment>
<dbReference type="SUPFAM" id="SSF50729">
    <property type="entry name" value="PH domain-like"/>
    <property type="match status" value="1"/>
</dbReference>
<proteinExistence type="inferred from homology"/>
<gene>
    <name evidence="7" type="ORF">ODALV1_LOCUS12399</name>
</gene>
<dbReference type="InterPro" id="IPR003595">
    <property type="entry name" value="Tyr_Pase_cat"/>
</dbReference>
<dbReference type="SMART" id="SM00568">
    <property type="entry name" value="GRAM"/>
    <property type="match status" value="1"/>
</dbReference>
<keyword evidence="8" id="KW-1185">Reference proteome</keyword>
<organism evidence="7 8">
    <name type="scientific">Orchesella dallaii</name>
    <dbReference type="NCBI Taxonomy" id="48710"/>
    <lineage>
        <taxon>Eukaryota</taxon>
        <taxon>Metazoa</taxon>
        <taxon>Ecdysozoa</taxon>
        <taxon>Arthropoda</taxon>
        <taxon>Hexapoda</taxon>
        <taxon>Collembola</taxon>
        <taxon>Entomobryomorpha</taxon>
        <taxon>Entomobryoidea</taxon>
        <taxon>Orchesellidae</taxon>
        <taxon>Orchesellinae</taxon>
        <taxon>Orchesella</taxon>
    </lineage>
</organism>
<dbReference type="PROSITE" id="PS51339">
    <property type="entry name" value="PPASE_MYOTUBULARIN"/>
    <property type="match status" value="1"/>
</dbReference>
<dbReference type="InterPro" id="IPR010569">
    <property type="entry name" value="Myotubularin-like_Pase_dom"/>
</dbReference>